<feature type="domain" description="Vint" evidence="2">
    <location>
        <begin position="202"/>
        <end position="305"/>
    </location>
</feature>
<evidence type="ECO:0000256" key="1">
    <source>
        <dbReference type="SAM" id="MobiDB-lite"/>
    </source>
</evidence>
<organism evidence="3 4">
    <name type="scientific">Sodiomyces alkalinus (strain CBS 110278 / VKM F-3762 / F11)</name>
    <name type="common">Alkaliphilic filamentous fungus</name>
    <dbReference type="NCBI Taxonomy" id="1314773"/>
    <lineage>
        <taxon>Eukaryota</taxon>
        <taxon>Fungi</taxon>
        <taxon>Dikarya</taxon>
        <taxon>Ascomycota</taxon>
        <taxon>Pezizomycotina</taxon>
        <taxon>Sordariomycetes</taxon>
        <taxon>Hypocreomycetidae</taxon>
        <taxon>Glomerellales</taxon>
        <taxon>Plectosphaerellaceae</taxon>
        <taxon>Sodiomyces</taxon>
    </lineage>
</organism>
<dbReference type="EMBL" id="ML119051">
    <property type="protein sequence ID" value="ROT42653.1"/>
    <property type="molecule type" value="Genomic_DNA"/>
</dbReference>
<proteinExistence type="predicted"/>
<keyword evidence="4" id="KW-1185">Reference proteome</keyword>
<accession>A0A3N2Q791</accession>
<gene>
    <name evidence="3" type="ORF">SODALDRAFT_20386</name>
</gene>
<feature type="region of interest" description="Disordered" evidence="1">
    <location>
        <begin position="171"/>
        <end position="190"/>
    </location>
</feature>
<dbReference type="InterPro" id="IPR039510">
    <property type="entry name" value="Vint_dom"/>
</dbReference>
<sequence length="330" mass="35561">MFSRCLDCGAVRFGVADGSDAEGRFHVPTTTTPSSDDSSPATDPELEPTGKARQNAAVTLHPLSSGKDILVKEHKPWVTIEESLGSPFTFTFTPTARPLQHASNACFAGSSPVLLASGRHVPVRWLRRGAVVLTPRGPRRVAAVLITPVRREVMCRVHGVVITPWHPVSPPSLRRHSGRGHGSTSGNSSSRMLAWGKLPPSGWAFPAQVAESAVRYTGCIYSVLLEEDRDPAAHAMLVGGGGGGVWAATLGHGIVAGRDDDVRAHRFFGDYRAIVEEFRRLGVRQGGIVVGDGTRRDPRTGLACGFRRLVGEMPAKAAEIKDRCRQSRWK</sequence>
<dbReference type="RefSeq" id="XP_028470459.1">
    <property type="nucleotide sequence ID" value="XM_028607227.1"/>
</dbReference>
<feature type="domain" description="Vint" evidence="2">
    <location>
        <begin position="105"/>
        <end position="169"/>
    </location>
</feature>
<dbReference type="Pfam" id="PF14623">
    <property type="entry name" value="Vint"/>
    <property type="match status" value="2"/>
</dbReference>
<dbReference type="OrthoDB" id="10264538at2759"/>
<evidence type="ECO:0000259" key="2">
    <source>
        <dbReference type="Pfam" id="PF14623"/>
    </source>
</evidence>
<evidence type="ECO:0000313" key="4">
    <source>
        <dbReference type="Proteomes" id="UP000272025"/>
    </source>
</evidence>
<reference evidence="3 4" key="1">
    <citation type="journal article" date="2018" name="Mol. Ecol.">
        <title>The obligate alkalophilic soda-lake fungus Sodiomyces alkalinus has shifted to a protein diet.</title>
        <authorList>
            <person name="Grum-Grzhimaylo A.A."/>
            <person name="Falkoski D.L."/>
            <person name="van den Heuvel J."/>
            <person name="Valero-Jimenez C.A."/>
            <person name="Min B."/>
            <person name="Choi I.G."/>
            <person name="Lipzen A."/>
            <person name="Daum C.G."/>
            <person name="Aanen D.K."/>
            <person name="Tsang A."/>
            <person name="Henrissat B."/>
            <person name="Bilanenko E.N."/>
            <person name="de Vries R.P."/>
            <person name="van Kan J.A.L."/>
            <person name="Grigoriev I.V."/>
            <person name="Debets A.J.M."/>
        </authorList>
    </citation>
    <scope>NUCLEOTIDE SEQUENCE [LARGE SCALE GENOMIC DNA]</scope>
    <source>
        <strain evidence="3 4">F11</strain>
    </source>
</reference>
<evidence type="ECO:0000313" key="3">
    <source>
        <dbReference type="EMBL" id="ROT42653.1"/>
    </source>
</evidence>
<dbReference type="Proteomes" id="UP000272025">
    <property type="component" value="Unassembled WGS sequence"/>
</dbReference>
<feature type="region of interest" description="Disordered" evidence="1">
    <location>
        <begin position="20"/>
        <end position="49"/>
    </location>
</feature>
<feature type="compositionally biased region" description="Low complexity" evidence="1">
    <location>
        <begin position="28"/>
        <end position="43"/>
    </location>
</feature>
<dbReference type="AlphaFoldDB" id="A0A3N2Q791"/>
<protein>
    <recommendedName>
        <fullName evidence="2">Vint domain-containing protein</fullName>
    </recommendedName>
</protein>
<name>A0A3N2Q791_SODAK</name>
<dbReference type="GeneID" id="39575705"/>
<dbReference type="STRING" id="1314773.A0A3N2Q791"/>